<keyword evidence="3 5" id="KW-0698">rRNA processing</keyword>
<dbReference type="InterPro" id="IPR036976">
    <property type="entry name" value="RimM_N_sf"/>
</dbReference>
<name>A0A5C6S1Y7_9BACT</name>
<dbReference type="Gene3D" id="2.40.30.60">
    <property type="entry name" value="RimM"/>
    <property type="match status" value="1"/>
</dbReference>
<dbReference type="Pfam" id="PF01782">
    <property type="entry name" value="RimM"/>
    <property type="match status" value="1"/>
</dbReference>
<keyword evidence="9" id="KW-1185">Reference proteome</keyword>
<dbReference type="Gene3D" id="2.30.30.240">
    <property type="entry name" value="PRC-barrel domain"/>
    <property type="match status" value="1"/>
</dbReference>
<dbReference type="RefSeq" id="WP_147165744.1">
    <property type="nucleotide sequence ID" value="NZ_VOOR01000003.1"/>
</dbReference>
<feature type="domain" description="Ribosome maturation factor RimM PRC barrel" evidence="7">
    <location>
        <begin position="103"/>
        <end position="167"/>
    </location>
</feature>
<evidence type="ECO:0000313" key="8">
    <source>
        <dbReference type="EMBL" id="TXB68857.1"/>
    </source>
</evidence>
<evidence type="ECO:0000259" key="6">
    <source>
        <dbReference type="Pfam" id="PF01782"/>
    </source>
</evidence>
<dbReference type="EMBL" id="VOOR01000003">
    <property type="protein sequence ID" value="TXB68857.1"/>
    <property type="molecule type" value="Genomic_DNA"/>
</dbReference>
<dbReference type="GO" id="GO:0042274">
    <property type="term" value="P:ribosomal small subunit biogenesis"/>
    <property type="evidence" value="ECO:0007669"/>
    <property type="project" value="UniProtKB-UniRule"/>
</dbReference>
<feature type="domain" description="RimM N-terminal" evidence="6">
    <location>
        <begin position="11"/>
        <end position="89"/>
    </location>
</feature>
<dbReference type="Pfam" id="PF24986">
    <property type="entry name" value="PRC_RimM"/>
    <property type="match status" value="1"/>
</dbReference>
<dbReference type="GO" id="GO:0006364">
    <property type="term" value="P:rRNA processing"/>
    <property type="evidence" value="ECO:0007669"/>
    <property type="project" value="UniProtKB-UniRule"/>
</dbReference>
<evidence type="ECO:0000256" key="3">
    <source>
        <dbReference type="ARBA" id="ARBA00022552"/>
    </source>
</evidence>
<evidence type="ECO:0000259" key="7">
    <source>
        <dbReference type="Pfam" id="PF24986"/>
    </source>
</evidence>
<dbReference type="InterPro" id="IPR009000">
    <property type="entry name" value="Transl_B-barrel_sf"/>
</dbReference>
<dbReference type="PANTHER" id="PTHR33692:SF1">
    <property type="entry name" value="RIBOSOME MATURATION FACTOR RIMM"/>
    <property type="match status" value="1"/>
</dbReference>
<dbReference type="SUPFAM" id="SSF50447">
    <property type="entry name" value="Translation proteins"/>
    <property type="match status" value="1"/>
</dbReference>
<organism evidence="8 9">
    <name type="scientific">Phaeodactylibacter luteus</name>
    <dbReference type="NCBI Taxonomy" id="1564516"/>
    <lineage>
        <taxon>Bacteria</taxon>
        <taxon>Pseudomonadati</taxon>
        <taxon>Bacteroidota</taxon>
        <taxon>Saprospiria</taxon>
        <taxon>Saprospirales</taxon>
        <taxon>Haliscomenobacteraceae</taxon>
        <taxon>Phaeodactylibacter</taxon>
    </lineage>
</organism>
<dbReference type="Proteomes" id="UP000321580">
    <property type="component" value="Unassembled WGS sequence"/>
</dbReference>
<comment type="caution">
    <text evidence="8">The sequence shown here is derived from an EMBL/GenBank/DDBJ whole genome shotgun (WGS) entry which is preliminary data.</text>
</comment>
<sequence>MSQGGTEFVKVGRFGKTHGHEGGIRVQVAEAYEQALLNATVLFATVGGHPAPFFLEKTLLSNPLVLKFEDIGKKEEAQPLIGQDILMRSTDLELEEAEDFHLLEGFILDEASTGEIGPIIRIEEYPQQIMATVRYGEREVLVPLHEAFIEAIDPEGKRVLMDLPEGLLEL</sequence>
<evidence type="ECO:0000256" key="2">
    <source>
        <dbReference type="ARBA" id="ARBA00022517"/>
    </source>
</evidence>
<dbReference type="InterPro" id="IPR002676">
    <property type="entry name" value="RimM_N"/>
</dbReference>
<protein>
    <recommendedName>
        <fullName evidence="5">Ribosome maturation factor RimM</fullName>
    </recommendedName>
</protein>
<dbReference type="SUPFAM" id="SSF50346">
    <property type="entry name" value="PRC-barrel domain"/>
    <property type="match status" value="1"/>
</dbReference>
<dbReference type="InterPro" id="IPR056792">
    <property type="entry name" value="PRC_RimM"/>
</dbReference>
<comment type="similarity">
    <text evidence="5">Belongs to the RimM family.</text>
</comment>
<proteinExistence type="inferred from homology"/>
<dbReference type="PANTHER" id="PTHR33692">
    <property type="entry name" value="RIBOSOME MATURATION FACTOR RIMM"/>
    <property type="match status" value="1"/>
</dbReference>
<comment type="subunit">
    <text evidence="5">Binds ribosomal protein uS19.</text>
</comment>
<keyword evidence="2 5" id="KW-0690">Ribosome biogenesis</keyword>
<dbReference type="InterPro" id="IPR011961">
    <property type="entry name" value="RimM"/>
</dbReference>
<comment type="subcellular location">
    <subcellularLocation>
        <location evidence="5">Cytoplasm</location>
    </subcellularLocation>
</comment>
<dbReference type="OrthoDB" id="9810331at2"/>
<dbReference type="GO" id="GO:0005840">
    <property type="term" value="C:ribosome"/>
    <property type="evidence" value="ECO:0007669"/>
    <property type="project" value="InterPro"/>
</dbReference>
<gene>
    <name evidence="5 8" type="primary">rimM</name>
    <name evidence="8" type="ORF">FRY97_01980</name>
</gene>
<keyword evidence="1 5" id="KW-0963">Cytoplasm</keyword>
<dbReference type="InterPro" id="IPR011033">
    <property type="entry name" value="PRC_barrel-like_sf"/>
</dbReference>
<comment type="function">
    <text evidence="5">An accessory protein needed during the final step in the assembly of 30S ribosomal subunit, possibly for assembly of the head region. Essential for efficient processing of 16S rRNA. May be needed both before and after RbfA during the maturation of 16S rRNA. It has affinity for free ribosomal 30S subunits but not for 70S ribosomes.</text>
</comment>
<keyword evidence="4 5" id="KW-0143">Chaperone</keyword>
<evidence type="ECO:0000256" key="1">
    <source>
        <dbReference type="ARBA" id="ARBA00022490"/>
    </source>
</evidence>
<evidence type="ECO:0000256" key="5">
    <source>
        <dbReference type="HAMAP-Rule" id="MF_00014"/>
    </source>
</evidence>
<dbReference type="NCBIfam" id="TIGR02273">
    <property type="entry name" value="16S_RimM"/>
    <property type="match status" value="1"/>
</dbReference>
<accession>A0A5C6S1Y7</accession>
<dbReference type="HAMAP" id="MF_00014">
    <property type="entry name" value="Ribosome_mat_RimM"/>
    <property type="match status" value="1"/>
</dbReference>
<reference evidence="8 9" key="1">
    <citation type="submission" date="2019-08" db="EMBL/GenBank/DDBJ databases">
        <title>Genome of Phaeodactylibacter luteus.</title>
        <authorList>
            <person name="Bowman J.P."/>
        </authorList>
    </citation>
    <scope>NUCLEOTIDE SEQUENCE [LARGE SCALE GENOMIC DNA]</scope>
    <source>
        <strain evidence="8 9">KCTC 42180</strain>
    </source>
</reference>
<dbReference type="GO" id="GO:0005737">
    <property type="term" value="C:cytoplasm"/>
    <property type="evidence" value="ECO:0007669"/>
    <property type="project" value="UniProtKB-SubCell"/>
</dbReference>
<evidence type="ECO:0000313" key="9">
    <source>
        <dbReference type="Proteomes" id="UP000321580"/>
    </source>
</evidence>
<comment type="domain">
    <text evidence="5">The PRC barrel domain binds ribosomal protein uS19.</text>
</comment>
<evidence type="ECO:0000256" key="4">
    <source>
        <dbReference type="ARBA" id="ARBA00023186"/>
    </source>
</evidence>
<dbReference type="AlphaFoldDB" id="A0A5C6S1Y7"/>
<dbReference type="GO" id="GO:0043022">
    <property type="term" value="F:ribosome binding"/>
    <property type="evidence" value="ECO:0007669"/>
    <property type="project" value="InterPro"/>
</dbReference>